<proteinExistence type="predicted"/>
<name>A0ABR1KBM8_9PEZI</name>
<reference evidence="7 8" key="1">
    <citation type="submission" date="2024-04" db="EMBL/GenBank/DDBJ databases">
        <title>Phyllosticta paracitricarpa is synonymous to the EU quarantine fungus P. citricarpa based on phylogenomic analyses.</title>
        <authorList>
            <consortium name="Lawrence Berkeley National Laboratory"/>
            <person name="Van Ingen-Buijs V.A."/>
            <person name="Van Westerhoven A.C."/>
            <person name="Haridas S."/>
            <person name="Skiadas P."/>
            <person name="Martin F."/>
            <person name="Groenewald J.Z."/>
            <person name="Crous P.W."/>
            <person name="Seidl M.F."/>
        </authorList>
    </citation>
    <scope>NUCLEOTIDE SEQUENCE [LARGE SCALE GENOMIC DNA]</scope>
    <source>
        <strain evidence="7 8">CBS 123371</strain>
    </source>
</reference>
<dbReference type="PANTHER" id="PTHR34187:SF3">
    <property type="entry name" value="DUF DOMAIN PROTEIN (AFU_ORTHOLOGUE AFUA_6G11150)"/>
    <property type="match status" value="1"/>
</dbReference>
<keyword evidence="8" id="KW-1185">Reference proteome</keyword>
<accession>A0ABR1KBM8</accession>
<feature type="transmembrane region" description="Helical" evidence="5">
    <location>
        <begin position="104"/>
        <end position="127"/>
    </location>
</feature>
<feature type="domain" description="DUF202" evidence="6">
    <location>
        <begin position="60"/>
        <end position="131"/>
    </location>
</feature>
<comment type="caution">
    <text evidence="7">The sequence shown here is derived from an EMBL/GenBank/DDBJ whole genome shotgun (WGS) entry which is preliminary data.</text>
</comment>
<dbReference type="PANTHER" id="PTHR34187">
    <property type="entry name" value="FGR18P"/>
    <property type="match status" value="1"/>
</dbReference>
<keyword evidence="3 5" id="KW-1133">Transmembrane helix</keyword>
<dbReference type="EMBL" id="JBBPHU010000012">
    <property type="protein sequence ID" value="KAK7511603.1"/>
    <property type="molecule type" value="Genomic_DNA"/>
</dbReference>
<evidence type="ECO:0000256" key="3">
    <source>
        <dbReference type="ARBA" id="ARBA00022989"/>
    </source>
</evidence>
<keyword evidence="4 5" id="KW-0472">Membrane</keyword>
<dbReference type="Proteomes" id="UP001363622">
    <property type="component" value="Unassembled WGS sequence"/>
</dbReference>
<evidence type="ECO:0000313" key="8">
    <source>
        <dbReference type="Proteomes" id="UP001363622"/>
    </source>
</evidence>
<evidence type="ECO:0000313" key="7">
    <source>
        <dbReference type="EMBL" id="KAK7511603.1"/>
    </source>
</evidence>
<organism evidence="7 8">
    <name type="scientific">Phyllosticta citriasiana</name>
    <dbReference type="NCBI Taxonomy" id="595635"/>
    <lineage>
        <taxon>Eukaryota</taxon>
        <taxon>Fungi</taxon>
        <taxon>Dikarya</taxon>
        <taxon>Ascomycota</taxon>
        <taxon>Pezizomycotina</taxon>
        <taxon>Dothideomycetes</taxon>
        <taxon>Dothideomycetes incertae sedis</taxon>
        <taxon>Botryosphaeriales</taxon>
        <taxon>Phyllostictaceae</taxon>
        <taxon>Phyllosticta</taxon>
    </lineage>
</organism>
<feature type="transmembrane region" description="Helical" evidence="5">
    <location>
        <begin position="147"/>
        <end position="165"/>
    </location>
</feature>
<gene>
    <name evidence="7" type="ORF">IWZ03DRAFT_432479</name>
</gene>
<dbReference type="InterPro" id="IPR003807">
    <property type="entry name" value="DUF202"/>
</dbReference>
<evidence type="ECO:0000256" key="5">
    <source>
        <dbReference type="SAM" id="Phobius"/>
    </source>
</evidence>
<evidence type="ECO:0000256" key="4">
    <source>
        <dbReference type="ARBA" id="ARBA00023136"/>
    </source>
</evidence>
<evidence type="ECO:0000259" key="6">
    <source>
        <dbReference type="Pfam" id="PF02656"/>
    </source>
</evidence>
<evidence type="ECO:0000256" key="1">
    <source>
        <dbReference type="ARBA" id="ARBA00004127"/>
    </source>
</evidence>
<protein>
    <recommendedName>
        <fullName evidence="6">DUF202 domain-containing protein</fullName>
    </recommendedName>
</protein>
<evidence type="ECO:0000256" key="2">
    <source>
        <dbReference type="ARBA" id="ARBA00022692"/>
    </source>
</evidence>
<feature type="transmembrane region" description="Helical" evidence="5">
    <location>
        <begin position="75"/>
        <end position="92"/>
    </location>
</feature>
<comment type="subcellular location">
    <subcellularLocation>
        <location evidence="1">Endomembrane system</location>
        <topology evidence="1">Multi-pass membrane protein</topology>
    </subcellularLocation>
</comment>
<keyword evidence="2 5" id="KW-0812">Transmembrane</keyword>
<sequence>MTTVQYTDEDLLHEPYNPFYHVLPTKPVIINQDNNYDRFVFTERPICGPLLFANNTSDARDHCANERTFLSWLRLSIYMAIVSVAIVISFHVKNEPSDFEKRMALPFGIIFWLLSLACLASGMANYIHTVTRYSTRRALVQSGWKTQTVFTVVAIAIVAACILFLSTNAKANR</sequence>
<dbReference type="Pfam" id="PF02656">
    <property type="entry name" value="DUF202"/>
    <property type="match status" value="1"/>
</dbReference>
<dbReference type="InterPro" id="IPR052053">
    <property type="entry name" value="IM_YidH-like"/>
</dbReference>